<name>A0A401T6X2_CHIPU</name>
<dbReference type="EMBL" id="BEZZ01001176">
    <property type="protein sequence ID" value="GCC38411.1"/>
    <property type="molecule type" value="Genomic_DNA"/>
</dbReference>
<keyword evidence="5 7" id="KW-0496">Mitochondrion</keyword>
<dbReference type="PANTHER" id="PTHR14009">
    <property type="entry name" value="LEUCINE ZIPPER-EF-HAND CONTAINING TRANSMEMBRANE PROTEIN"/>
    <property type="match status" value="1"/>
</dbReference>
<evidence type="ECO:0000256" key="7">
    <source>
        <dbReference type="PROSITE-ProRule" id="PRU01094"/>
    </source>
</evidence>
<proteinExistence type="predicted"/>
<dbReference type="Proteomes" id="UP000287033">
    <property type="component" value="Unassembled WGS sequence"/>
</dbReference>
<feature type="transmembrane region" description="Helical" evidence="8">
    <location>
        <begin position="127"/>
        <end position="153"/>
    </location>
</feature>
<organism evidence="10 11">
    <name type="scientific">Chiloscyllium punctatum</name>
    <name type="common">Brownbanded bambooshark</name>
    <name type="synonym">Hemiscyllium punctatum</name>
    <dbReference type="NCBI Taxonomy" id="137246"/>
    <lineage>
        <taxon>Eukaryota</taxon>
        <taxon>Metazoa</taxon>
        <taxon>Chordata</taxon>
        <taxon>Craniata</taxon>
        <taxon>Vertebrata</taxon>
        <taxon>Chondrichthyes</taxon>
        <taxon>Elasmobranchii</taxon>
        <taxon>Galeomorphii</taxon>
        <taxon>Galeoidea</taxon>
        <taxon>Orectolobiformes</taxon>
        <taxon>Hemiscylliidae</taxon>
        <taxon>Chiloscyllium</taxon>
    </lineage>
</organism>
<evidence type="ECO:0000256" key="1">
    <source>
        <dbReference type="ARBA" id="ARBA00004434"/>
    </source>
</evidence>
<evidence type="ECO:0000313" key="10">
    <source>
        <dbReference type="EMBL" id="GCC38411.1"/>
    </source>
</evidence>
<keyword evidence="4 8" id="KW-1133">Transmembrane helix</keyword>
<evidence type="ECO:0000313" key="11">
    <source>
        <dbReference type="Proteomes" id="UP000287033"/>
    </source>
</evidence>
<dbReference type="STRING" id="137246.A0A401T6X2"/>
<feature type="domain" description="Letm1 RBD" evidence="9">
    <location>
        <begin position="170"/>
        <end position="354"/>
    </location>
</feature>
<evidence type="ECO:0000256" key="3">
    <source>
        <dbReference type="ARBA" id="ARBA00022792"/>
    </source>
</evidence>
<protein>
    <recommendedName>
        <fullName evidence="9">Letm1 RBD domain-containing protein</fullName>
    </recommendedName>
</protein>
<dbReference type="GO" id="GO:0043022">
    <property type="term" value="F:ribosome binding"/>
    <property type="evidence" value="ECO:0007669"/>
    <property type="project" value="InterPro"/>
</dbReference>
<dbReference type="OrthoDB" id="73691at2759"/>
<reference evidence="10 11" key="1">
    <citation type="journal article" date="2018" name="Nat. Ecol. Evol.">
        <title>Shark genomes provide insights into elasmobranch evolution and the origin of vertebrates.</title>
        <authorList>
            <person name="Hara Y"/>
            <person name="Yamaguchi K"/>
            <person name="Onimaru K"/>
            <person name="Kadota M"/>
            <person name="Koyanagi M"/>
            <person name="Keeley SD"/>
            <person name="Tatsumi K"/>
            <person name="Tanaka K"/>
            <person name="Motone F"/>
            <person name="Kageyama Y"/>
            <person name="Nozu R"/>
            <person name="Adachi N"/>
            <person name="Nishimura O"/>
            <person name="Nakagawa R"/>
            <person name="Tanegashima C"/>
            <person name="Kiyatake I"/>
            <person name="Matsumoto R"/>
            <person name="Murakumo K"/>
            <person name="Nishida K"/>
            <person name="Terakita A"/>
            <person name="Kuratani S"/>
            <person name="Sato K"/>
            <person name="Hyodo S Kuraku.S."/>
        </authorList>
    </citation>
    <scope>NUCLEOTIDE SEQUENCE [LARGE SCALE GENOMIC DNA]</scope>
</reference>
<dbReference type="AlphaFoldDB" id="A0A401T6X2"/>
<evidence type="ECO:0000256" key="5">
    <source>
        <dbReference type="ARBA" id="ARBA00023128"/>
    </source>
</evidence>
<gene>
    <name evidence="10" type="ORF">chiPu_0016925</name>
</gene>
<dbReference type="GO" id="GO:0005743">
    <property type="term" value="C:mitochondrial inner membrane"/>
    <property type="evidence" value="ECO:0007669"/>
    <property type="project" value="UniProtKB-SubCell"/>
</dbReference>
<evidence type="ECO:0000256" key="6">
    <source>
        <dbReference type="ARBA" id="ARBA00023136"/>
    </source>
</evidence>
<dbReference type="InterPro" id="IPR044202">
    <property type="entry name" value="LETM1/MDM38-like"/>
</dbReference>
<keyword evidence="3" id="KW-0999">Mitochondrion inner membrane</keyword>
<dbReference type="Pfam" id="PF07766">
    <property type="entry name" value="LETM1_RBD"/>
    <property type="match status" value="1"/>
</dbReference>
<evidence type="ECO:0000256" key="8">
    <source>
        <dbReference type="SAM" id="Phobius"/>
    </source>
</evidence>
<evidence type="ECO:0000256" key="4">
    <source>
        <dbReference type="ARBA" id="ARBA00022989"/>
    </source>
</evidence>
<sequence>FSKMALTRGCLRLRGRRGCYFSDFLHYPTVYVSQLTGHPLSQFFTTAKRRSIISKVKRLNAKYEQFLERNFPRFYVIYSTFFRGFHLLYLDFKEVTGIKHKMADQGLKYNQLHYREMEKLRQFRRDIIKVIPVVLLSLPPFANYIVFVLMYFFPRQLLIRHFWNLEQQKEFMEIYHSIRAEVYPNAVKNLIKAVSRFPDKRLKNQLLQLGTKVQEGIHPEISQLYLVAKPFSGRPLEIRYINARQMKTLSKVMFLTPHLPTFIMRRRLRSHIMEIHHLDQALNVFGVHNLSEDELRTACYIRGLNSVHLNAAECKEWLTKWVQLSKKLKDSEASLLLHSMVLLSTNYHNSRKSK</sequence>
<comment type="caution">
    <text evidence="10">The sequence shown here is derived from an EMBL/GenBank/DDBJ whole genome shotgun (WGS) entry which is preliminary data.</text>
</comment>
<feature type="non-terminal residue" evidence="10">
    <location>
        <position position="1"/>
    </location>
</feature>
<keyword evidence="2 8" id="KW-0812">Transmembrane</keyword>
<evidence type="ECO:0000256" key="2">
    <source>
        <dbReference type="ARBA" id="ARBA00022692"/>
    </source>
</evidence>
<dbReference type="OMA" id="EGGVHNM"/>
<keyword evidence="6 8" id="KW-0472">Membrane</keyword>
<dbReference type="GO" id="GO:0030003">
    <property type="term" value="P:intracellular monoatomic cation homeostasis"/>
    <property type="evidence" value="ECO:0007669"/>
    <property type="project" value="TreeGrafter"/>
</dbReference>
<dbReference type="PANTHER" id="PTHR14009:SF13">
    <property type="entry name" value="LETM1 DOMAIN-CONTAINING PROTEIN 1"/>
    <property type="match status" value="1"/>
</dbReference>
<comment type="subcellular location">
    <subcellularLocation>
        <location evidence="1">Mitochondrion inner membrane</location>
        <topology evidence="1">Single-pass membrane protein</topology>
    </subcellularLocation>
</comment>
<accession>A0A401T6X2</accession>
<dbReference type="PROSITE" id="PS51758">
    <property type="entry name" value="LETM1_RBD"/>
    <property type="match status" value="1"/>
</dbReference>
<keyword evidence="11" id="KW-1185">Reference proteome</keyword>
<dbReference type="InterPro" id="IPR033122">
    <property type="entry name" value="LETM1-like_RBD"/>
</dbReference>
<evidence type="ECO:0000259" key="9">
    <source>
        <dbReference type="PROSITE" id="PS51758"/>
    </source>
</evidence>